<keyword evidence="3" id="KW-1185">Reference proteome</keyword>
<sequence>MPASSQPVQQDRTVTQEEHYAVYDGEDGGICHTDDGIVRSDSREEAAEKLSAVAEQLGIAADRLAVVRLTITPVETASTETDGDETHDTGADRTTGSLMVTRGPHRQNRKLVEYRQAEDGAWAVKTPEDDEFWIFMRSGTERDVHQRIRAKWDATYSNPDAFTDQSCPTTDL</sequence>
<protein>
    <submittedName>
        <fullName evidence="2">Uncharacterized protein</fullName>
    </submittedName>
</protein>
<organism evidence="2 3">
    <name type="scientific">Halonotius aquaticus</name>
    <dbReference type="NCBI Taxonomy" id="2216978"/>
    <lineage>
        <taxon>Archaea</taxon>
        <taxon>Methanobacteriati</taxon>
        <taxon>Methanobacteriota</taxon>
        <taxon>Stenosarchaea group</taxon>
        <taxon>Halobacteria</taxon>
        <taxon>Halobacteriales</taxon>
        <taxon>Haloferacaceae</taxon>
        <taxon>Halonotius</taxon>
    </lineage>
</organism>
<dbReference type="OrthoDB" id="340601at2157"/>
<feature type="region of interest" description="Disordered" evidence="1">
    <location>
        <begin position="75"/>
        <end position="104"/>
    </location>
</feature>
<dbReference type="Proteomes" id="UP000276588">
    <property type="component" value="Unassembled WGS sequence"/>
</dbReference>
<gene>
    <name evidence="2" type="ORF">DM826_02070</name>
</gene>
<dbReference type="AlphaFoldDB" id="A0A3A6PRG3"/>
<evidence type="ECO:0000313" key="2">
    <source>
        <dbReference type="EMBL" id="RJX44910.1"/>
    </source>
</evidence>
<dbReference type="RefSeq" id="WP_120100864.1">
    <property type="nucleotide sequence ID" value="NZ_QKNY01000003.1"/>
</dbReference>
<accession>A0A3A6PRG3</accession>
<name>A0A3A6PRG3_9EURY</name>
<evidence type="ECO:0000256" key="1">
    <source>
        <dbReference type="SAM" id="MobiDB-lite"/>
    </source>
</evidence>
<comment type="caution">
    <text evidence="2">The sequence shown here is derived from an EMBL/GenBank/DDBJ whole genome shotgun (WGS) entry which is preliminary data.</text>
</comment>
<evidence type="ECO:0000313" key="3">
    <source>
        <dbReference type="Proteomes" id="UP000276588"/>
    </source>
</evidence>
<reference evidence="2 3" key="1">
    <citation type="submission" date="2018-06" db="EMBL/GenBank/DDBJ databases">
        <title>Halonotius sp. F13-13 a new haloarchaeeon isolated from a solar saltern from Isla Cristina, Huelva, Spain.</title>
        <authorList>
            <person name="Duran-Viseras A."/>
            <person name="Sanchez-Porro C."/>
            <person name="Ventosa A."/>
        </authorList>
    </citation>
    <scope>NUCLEOTIDE SEQUENCE [LARGE SCALE GENOMIC DNA]</scope>
    <source>
        <strain evidence="2 3">F13-13</strain>
    </source>
</reference>
<dbReference type="EMBL" id="QKNY01000003">
    <property type="protein sequence ID" value="RJX44910.1"/>
    <property type="molecule type" value="Genomic_DNA"/>
</dbReference>
<proteinExistence type="predicted"/>